<dbReference type="OrthoDB" id="1633742at2"/>
<dbReference type="RefSeq" id="WP_132013874.1">
    <property type="nucleotide sequence ID" value="NZ_SLUN01000008.1"/>
</dbReference>
<gene>
    <name evidence="2" type="ORF">EDC14_100846</name>
</gene>
<proteinExistence type="predicted"/>
<evidence type="ECO:0000256" key="1">
    <source>
        <dbReference type="SAM" id="SignalP"/>
    </source>
</evidence>
<name>A0A4R1RW57_HYDET</name>
<dbReference type="SUPFAM" id="SSF50998">
    <property type="entry name" value="Quinoprotein alcohol dehydrogenase-like"/>
    <property type="match status" value="1"/>
</dbReference>
<dbReference type="EMBL" id="SLUN01000008">
    <property type="protein sequence ID" value="TCL70901.1"/>
    <property type="molecule type" value="Genomic_DNA"/>
</dbReference>
<feature type="chain" id="PRO_5039612053" evidence="1">
    <location>
        <begin position="26"/>
        <end position="544"/>
    </location>
</feature>
<dbReference type="Proteomes" id="UP000295008">
    <property type="component" value="Unassembled WGS sequence"/>
</dbReference>
<dbReference type="InterPro" id="IPR051200">
    <property type="entry name" value="Host-pathogen_enzymatic-act"/>
</dbReference>
<evidence type="ECO:0000313" key="3">
    <source>
        <dbReference type="Proteomes" id="UP000295008"/>
    </source>
</evidence>
<protein>
    <submittedName>
        <fullName evidence="2">Uncharacterized protein</fullName>
    </submittedName>
</protein>
<dbReference type="Gene3D" id="2.130.10.10">
    <property type="entry name" value="YVTN repeat-like/Quinoprotein amine dehydrogenase"/>
    <property type="match status" value="1"/>
</dbReference>
<keyword evidence="1" id="KW-0732">Signal</keyword>
<dbReference type="InterPro" id="IPR015943">
    <property type="entry name" value="WD40/YVTN_repeat-like_dom_sf"/>
</dbReference>
<feature type="signal peptide" evidence="1">
    <location>
        <begin position="1"/>
        <end position="25"/>
    </location>
</feature>
<organism evidence="2 3">
    <name type="scientific">Hydrogenispora ethanolica</name>
    <dbReference type="NCBI Taxonomy" id="1082276"/>
    <lineage>
        <taxon>Bacteria</taxon>
        <taxon>Bacillati</taxon>
        <taxon>Bacillota</taxon>
        <taxon>Hydrogenispora</taxon>
    </lineage>
</organism>
<dbReference type="PANTHER" id="PTHR47197:SF3">
    <property type="entry name" value="DIHYDRO-HEME D1 DEHYDROGENASE"/>
    <property type="match status" value="1"/>
</dbReference>
<accession>A0A4R1RW57</accession>
<reference evidence="2 3" key="1">
    <citation type="submission" date="2019-03" db="EMBL/GenBank/DDBJ databases">
        <title>Genomic Encyclopedia of Type Strains, Phase IV (KMG-IV): sequencing the most valuable type-strain genomes for metagenomic binning, comparative biology and taxonomic classification.</title>
        <authorList>
            <person name="Goeker M."/>
        </authorList>
    </citation>
    <scope>NUCLEOTIDE SEQUENCE [LARGE SCALE GENOMIC DNA]</scope>
    <source>
        <strain evidence="2 3">LX-B</strain>
    </source>
</reference>
<dbReference type="AlphaFoldDB" id="A0A4R1RW57"/>
<dbReference type="InterPro" id="IPR011047">
    <property type="entry name" value="Quinoprotein_ADH-like_sf"/>
</dbReference>
<dbReference type="PANTHER" id="PTHR47197">
    <property type="entry name" value="PROTEIN NIRF"/>
    <property type="match status" value="1"/>
</dbReference>
<evidence type="ECO:0000313" key="2">
    <source>
        <dbReference type="EMBL" id="TCL70901.1"/>
    </source>
</evidence>
<comment type="caution">
    <text evidence="2">The sequence shown here is derived from an EMBL/GenBank/DDBJ whole genome shotgun (WGS) entry which is preliminary data.</text>
</comment>
<sequence>MKRRISGILLAALFLFLTFQGHSWADAPERFFLLGNNQKAQVIDSDGRVLASLTLDKGPQQVITNQRGEKLFLCKDKGHWSLSLLKPDYTAYQKEFERAAVLTAFAINRQHSYFWALSQSVAQGGPSELLRINLMNLESQQIPLDSPGVSITLTPGEERLIVTTAGTDPLSANLCFFEADSLIIRQTIAIAKNPAANYFSQDGRVLLATSYGYNSNLKNLAPKTLVKTATPIPAAAYFIDLNTMQLRKQVQLDELSVDYVAKNRTVYALVAEKNQGRVVCLDESGNAATYRVDFIPKQVEIAAERSELYVIGNKEVAVFHIGDEHLVCKFQFNWKIDQLVIPADSAYGLIYHPTNRGILTVLDLNNRQIIKTLPLGRSYMVAWKALGYTASIVEGDVFVLLDAPDIIFRTGDILTIPQKKLAYIYNNFSLDITAVDTEKKEVIKRIGCDLGAACNLLYTSNQKYLIAIGPDQWKFINVETQKVDLNLRIKWIGLDKKIVPHFYHSSAGDVLVIANGKKVIWIDLETAKIIRKLPTITSDAVIGW</sequence>
<keyword evidence="3" id="KW-1185">Reference proteome</keyword>